<dbReference type="Gene3D" id="1.25.40.20">
    <property type="entry name" value="Ankyrin repeat-containing domain"/>
    <property type="match status" value="1"/>
</dbReference>
<dbReference type="GeneID" id="16075843"/>
<evidence type="ECO:0000256" key="2">
    <source>
        <dbReference type="ARBA" id="ARBA00023043"/>
    </source>
</evidence>
<dbReference type="InterPro" id="IPR002110">
    <property type="entry name" value="Ankyrin_rpt"/>
</dbReference>
<dbReference type="Proteomes" id="UP000007799">
    <property type="component" value="Unassembled WGS sequence"/>
</dbReference>
<dbReference type="OrthoDB" id="20872at2759"/>
<feature type="signal peptide" evidence="4">
    <location>
        <begin position="1"/>
        <end position="31"/>
    </location>
</feature>
<accession>F2U5V7</accession>
<organism evidence="6">
    <name type="scientific">Salpingoeca rosetta (strain ATCC 50818 / BSB-021)</name>
    <dbReference type="NCBI Taxonomy" id="946362"/>
    <lineage>
        <taxon>Eukaryota</taxon>
        <taxon>Choanoflagellata</taxon>
        <taxon>Craspedida</taxon>
        <taxon>Salpingoecidae</taxon>
        <taxon>Salpingoeca</taxon>
    </lineage>
</organism>
<dbReference type="PANTHER" id="PTHR24161">
    <property type="entry name" value="ANK_REP_REGION DOMAIN-CONTAINING PROTEIN-RELATED"/>
    <property type="match status" value="1"/>
</dbReference>
<dbReference type="EMBL" id="GL832962">
    <property type="protein sequence ID" value="EGD82898.1"/>
    <property type="molecule type" value="Genomic_DNA"/>
</dbReference>
<keyword evidence="2 3" id="KW-0040">ANK repeat</keyword>
<evidence type="ECO:0000256" key="3">
    <source>
        <dbReference type="PROSITE-ProRule" id="PRU00023"/>
    </source>
</evidence>
<dbReference type="KEGG" id="sre:PTSG_03529"/>
<evidence type="ECO:0000256" key="1">
    <source>
        <dbReference type="ARBA" id="ARBA00022737"/>
    </source>
</evidence>
<feature type="repeat" description="ANK" evidence="3">
    <location>
        <begin position="196"/>
        <end position="228"/>
    </location>
</feature>
<dbReference type="AlphaFoldDB" id="F2U5V7"/>
<gene>
    <name evidence="5" type="ORF">PTSG_03529</name>
</gene>
<dbReference type="eggNOG" id="KOG0504">
    <property type="taxonomic scope" value="Eukaryota"/>
</dbReference>
<keyword evidence="1" id="KW-0677">Repeat</keyword>
<feature type="repeat" description="ANK" evidence="3">
    <location>
        <begin position="129"/>
        <end position="161"/>
    </location>
</feature>
<dbReference type="Pfam" id="PF12796">
    <property type="entry name" value="Ank_2"/>
    <property type="match status" value="2"/>
</dbReference>
<keyword evidence="4" id="KW-0732">Signal</keyword>
<sequence>MTAMTARCCVWWAAVWLAASHLVVLDGRVAARDPDDVASSLIDDAESLPVVQEQKDDFQPFDVEELFDEITKDDVGAVQRAIDLGFDPEGHADRSGELAFHHAASVGALNVCKFFVNVLLMDVNTRHSDGSTPAIVAAWHGHKDVLDYLIEKGADAHAKCYNGWNAVMGAVYWNEYDMLLYLASLGIALDEPEKDGEWTPLKVAAARGHAHMVDFLLRHGADPLFIDSRGRTPKMLAESKGFHLIAERLAVAERERRKHLELEGMETAHTRTHAHDMHDEL</sequence>
<evidence type="ECO:0000256" key="4">
    <source>
        <dbReference type="SAM" id="SignalP"/>
    </source>
</evidence>
<reference evidence="5" key="1">
    <citation type="submission" date="2009-08" db="EMBL/GenBank/DDBJ databases">
        <title>Annotation of Salpingoeca rosetta.</title>
        <authorList>
            <consortium name="The Broad Institute Genome Sequencing Platform"/>
            <person name="Russ C."/>
            <person name="Cuomo C."/>
            <person name="Burger G."/>
            <person name="Gray M.W."/>
            <person name="Holland P.W.H."/>
            <person name="King N."/>
            <person name="Lang F.B.F."/>
            <person name="Roger A.J."/>
            <person name="Ruiz-Trillo I."/>
            <person name="Young S.K."/>
            <person name="Zeng Q."/>
            <person name="Gargeya S."/>
            <person name="Alvarado L."/>
            <person name="Berlin A."/>
            <person name="Chapman S.B."/>
            <person name="Chen Z."/>
            <person name="Freedman E."/>
            <person name="Gellesch M."/>
            <person name="Goldberg J."/>
            <person name="Griggs A."/>
            <person name="Gujja S."/>
            <person name="Heilman E."/>
            <person name="Heiman D."/>
            <person name="Howarth C."/>
            <person name="Mehta T."/>
            <person name="Neiman D."/>
            <person name="Pearson M."/>
            <person name="Roberts A."/>
            <person name="Saif S."/>
            <person name="Shea T."/>
            <person name="Shenoy N."/>
            <person name="Sisk P."/>
            <person name="Stolte C."/>
            <person name="Sykes S."/>
            <person name="White J."/>
            <person name="Yandava C."/>
            <person name="Haas B."/>
            <person name="Nusbaum C."/>
            <person name="Birren B."/>
        </authorList>
    </citation>
    <scope>NUCLEOTIDE SEQUENCE [LARGE SCALE GENOMIC DNA]</scope>
    <source>
        <strain evidence="5">ATCC 50818</strain>
    </source>
</reference>
<keyword evidence="6" id="KW-1185">Reference proteome</keyword>
<dbReference type="SMART" id="SM00248">
    <property type="entry name" value="ANK"/>
    <property type="match status" value="4"/>
</dbReference>
<name>F2U5V7_SALR5</name>
<dbReference type="InParanoid" id="F2U5V7"/>
<evidence type="ECO:0000313" key="5">
    <source>
        <dbReference type="EMBL" id="EGD82898.1"/>
    </source>
</evidence>
<dbReference type="InterPro" id="IPR036770">
    <property type="entry name" value="Ankyrin_rpt-contain_sf"/>
</dbReference>
<dbReference type="PROSITE" id="PS50297">
    <property type="entry name" value="ANK_REP_REGION"/>
    <property type="match status" value="2"/>
</dbReference>
<proteinExistence type="predicted"/>
<dbReference type="PROSITE" id="PS50088">
    <property type="entry name" value="ANK_REPEAT"/>
    <property type="match status" value="2"/>
</dbReference>
<dbReference type="SUPFAM" id="SSF48403">
    <property type="entry name" value="Ankyrin repeat"/>
    <property type="match status" value="1"/>
</dbReference>
<dbReference type="PANTHER" id="PTHR24161:SF85">
    <property type="entry name" value="PALMITOYLTRANSFERASE HIP14"/>
    <property type="match status" value="1"/>
</dbReference>
<dbReference type="STRING" id="946362.F2U5V7"/>
<feature type="chain" id="PRO_5003290325" evidence="4">
    <location>
        <begin position="32"/>
        <end position="281"/>
    </location>
</feature>
<dbReference type="RefSeq" id="XP_004995262.1">
    <property type="nucleotide sequence ID" value="XM_004995205.1"/>
</dbReference>
<evidence type="ECO:0000313" key="6">
    <source>
        <dbReference type="Proteomes" id="UP000007799"/>
    </source>
</evidence>
<protein>
    <submittedName>
        <fullName evidence="5">Uncharacterized protein</fullName>
    </submittedName>
</protein>